<evidence type="ECO:0000313" key="3">
    <source>
        <dbReference type="RefSeq" id="XP_008478959.1"/>
    </source>
</evidence>
<gene>
    <name evidence="3" type="primary">LOC103515793</name>
</gene>
<dbReference type="GO" id="GO:0003676">
    <property type="term" value="F:nucleic acid binding"/>
    <property type="evidence" value="ECO:0007669"/>
    <property type="project" value="InterPro"/>
</dbReference>
<dbReference type="GeneID" id="103515793"/>
<dbReference type="Gene3D" id="3.40.50.300">
    <property type="entry name" value="P-loop containing nucleotide triphosphate hydrolases"/>
    <property type="match status" value="1"/>
</dbReference>
<evidence type="ECO:0000313" key="2">
    <source>
        <dbReference type="Proteomes" id="UP000079169"/>
    </source>
</evidence>
<dbReference type="STRING" id="121845.A0A1S3DDS2"/>
<dbReference type="GO" id="GO:0006289">
    <property type="term" value="P:nucleotide-excision repair"/>
    <property type="evidence" value="ECO:0007669"/>
    <property type="project" value="TreeGrafter"/>
</dbReference>
<dbReference type="PANTHER" id="PTHR11472">
    <property type="entry name" value="DNA REPAIR DEAD HELICASE RAD3/XP-D SUBFAMILY MEMBER"/>
    <property type="match status" value="1"/>
</dbReference>
<dbReference type="GO" id="GO:0016818">
    <property type="term" value="F:hydrolase activity, acting on acid anhydrides, in phosphorus-containing anhydrides"/>
    <property type="evidence" value="ECO:0007669"/>
    <property type="project" value="InterPro"/>
</dbReference>
<dbReference type="PANTHER" id="PTHR11472:SF47">
    <property type="entry name" value="FANCONI ANEMIA GROUP J PROTEIN"/>
    <property type="match status" value="1"/>
</dbReference>
<protein>
    <submittedName>
        <fullName evidence="3">Fanconi anemia group J protein homolog</fullName>
    </submittedName>
</protein>
<dbReference type="InterPro" id="IPR045028">
    <property type="entry name" value="DinG/Rad3-like"/>
</dbReference>
<dbReference type="InterPro" id="IPR006555">
    <property type="entry name" value="ATP-dep_Helicase_C"/>
</dbReference>
<dbReference type="InterPro" id="IPR027417">
    <property type="entry name" value="P-loop_NTPase"/>
</dbReference>
<dbReference type="GO" id="GO:0003678">
    <property type="term" value="F:DNA helicase activity"/>
    <property type="evidence" value="ECO:0007669"/>
    <property type="project" value="TreeGrafter"/>
</dbReference>
<accession>A0A1S3DDS2</accession>
<feature type="domain" description="ATP-dependent helicase C-terminal" evidence="1">
    <location>
        <begin position="1"/>
        <end position="106"/>
    </location>
</feature>
<name>A0A1S3DDS2_DIACI</name>
<reference evidence="3" key="1">
    <citation type="submission" date="2025-08" db="UniProtKB">
        <authorList>
            <consortium name="RefSeq"/>
        </authorList>
    </citation>
    <scope>IDENTIFICATION</scope>
</reference>
<dbReference type="GO" id="GO:1990918">
    <property type="term" value="P:double-strand break repair involved in meiotic recombination"/>
    <property type="evidence" value="ECO:0007669"/>
    <property type="project" value="TreeGrafter"/>
</dbReference>
<proteinExistence type="predicted"/>
<evidence type="ECO:0000259" key="1">
    <source>
        <dbReference type="SMART" id="SM00491"/>
    </source>
</evidence>
<dbReference type="Proteomes" id="UP000079169">
    <property type="component" value="Unplaced"/>
</dbReference>
<dbReference type="GO" id="GO:0005524">
    <property type="term" value="F:ATP binding"/>
    <property type="evidence" value="ECO:0007669"/>
    <property type="project" value="InterPro"/>
</dbReference>
<dbReference type="KEGG" id="dci:103515793"/>
<dbReference type="SMART" id="SM00491">
    <property type="entry name" value="HELICc2"/>
    <property type="match status" value="1"/>
</dbReference>
<dbReference type="GO" id="GO:0005634">
    <property type="term" value="C:nucleus"/>
    <property type="evidence" value="ECO:0007669"/>
    <property type="project" value="TreeGrafter"/>
</dbReference>
<keyword evidence="2" id="KW-1185">Reference proteome</keyword>
<organism evidence="2 3">
    <name type="scientific">Diaphorina citri</name>
    <name type="common">Asian citrus psyllid</name>
    <dbReference type="NCBI Taxonomy" id="121845"/>
    <lineage>
        <taxon>Eukaryota</taxon>
        <taxon>Metazoa</taxon>
        <taxon>Ecdysozoa</taxon>
        <taxon>Arthropoda</taxon>
        <taxon>Hexapoda</taxon>
        <taxon>Insecta</taxon>
        <taxon>Pterygota</taxon>
        <taxon>Neoptera</taxon>
        <taxon>Paraneoptera</taxon>
        <taxon>Hemiptera</taxon>
        <taxon>Sternorrhyncha</taxon>
        <taxon>Psylloidea</taxon>
        <taxon>Psyllidae</taxon>
        <taxon>Diaphorininae</taxon>
        <taxon>Diaphorina</taxon>
    </lineage>
</organism>
<sequence>MDRIREVKSVYCEPRRNDELENVMLGYFTAIKQAELRSSNTSEKNTGALLFTIFRGKISEGIDFADNYARSVISVGIPFPSIQDEKVKLKRSYNDTHAQKKGKHTT</sequence>
<dbReference type="PaxDb" id="121845-A0A1S3DDS2"/>
<dbReference type="Pfam" id="PF13307">
    <property type="entry name" value="Helicase_C_2"/>
    <property type="match status" value="1"/>
</dbReference>
<dbReference type="AlphaFoldDB" id="A0A1S3DDS2"/>
<dbReference type="RefSeq" id="XP_008478959.1">
    <property type="nucleotide sequence ID" value="XM_008480737.2"/>
</dbReference>